<proteinExistence type="predicted"/>
<sequence length="323" mass="36814">MAILSPQMTLKKLPFSYLQVGINDQKYLKTYGDRVYDGYPEMLVIVSWELARDLKTIQKSDWHAAVVSYVLTLFNGVDMLYSKLQKTNIQINIAGIIIGEQKESFSFLDECSHDSNKDGKYTKLIDALCTNSNIRRYLSGRKKKIPIDSYDAVIFLTRMVLIEDLSSDQTAGIDFHKISRLRGFSNAVFNLYEVKKKNIEVILTAAVESDKYFRYYPVVAHEMAHLMSVYHDEQPFFTVDGKCCGNIEKLTGSNWCDTCLSWSQISEETFNLFFSSPNCCSFINKPRSLLPPGRHRMLTADEQCQCYGHKSAVSMLAKALATN</sequence>
<organism evidence="1 2">
    <name type="scientific">Microctonus aethiopoides</name>
    <dbReference type="NCBI Taxonomy" id="144406"/>
    <lineage>
        <taxon>Eukaryota</taxon>
        <taxon>Metazoa</taxon>
        <taxon>Ecdysozoa</taxon>
        <taxon>Arthropoda</taxon>
        <taxon>Hexapoda</taxon>
        <taxon>Insecta</taxon>
        <taxon>Pterygota</taxon>
        <taxon>Neoptera</taxon>
        <taxon>Endopterygota</taxon>
        <taxon>Hymenoptera</taxon>
        <taxon>Apocrita</taxon>
        <taxon>Ichneumonoidea</taxon>
        <taxon>Braconidae</taxon>
        <taxon>Euphorinae</taxon>
        <taxon>Microctonus</taxon>
    </lineage>
</organism>
<dbReference type="InterPro" id="IPR024079">
    <property type="entry name" value="MetalloPept_cat_dom_sf"/>
</dbReference>
<dbReference type="Gene3D" id="3.40.390.10">
    <property type="entry name" value="Collagenase (Catalytic Domain)"/>
    <property type="match status" value="1"/>
</dbReference>
<dbReference type="AlphaFoldDB" id="A0AA39C971"/>
<protein>
    <submittedName>
        <fullName evidence="1">Uncharacterized protein</fullName>
    </submittedName>
</protein>
<keyword evidence="2" id="KW-1185">Reference proteome</keyword>
<reference evidence="1" key="1">
    <citation type="journal article" date="2023" name="bioRxiv">
        <title>Scaffold-level genome assemblies of two parasitoid biocontrol wasps reveal the parthenogenesis mechanism and an associated novel virus.</title>
        <authorList>
            <person name="Inwood S."/>
            <person name="Skelly J."/>
            <person name="Guhlin J."/>
            <person name="Harrop T."/>
            <person name="Goldson S."/>
            <person name="Dearden P."/>
        </authorList>
    </citation>
    <scope>NUCLEOTIDE SEQUENCE</scope>
    <source>
        <strain evidence="1">Irish</strain>
        <tissue evidence="1">Whole body</tissue>
    </source>
</reference>
<reference evidence="1" key="2">
    <citation type="submission" date="2023-03" db="EMBL/GenBank/DDBJ databases">
        <authorList>
            <person name="Inwood S.N."/>
            <person name="Skelly J.G."/>
            <person name="Guhlin J."/>
            <person name="Harrop T.W.R."/>
            <person name="Goldson S.G."/>
            <person name="Dearden P.K."/>
        </authorList>
    </citation>
    <scope>NUCLEOTIDE SEQUENCE</scope>
    <source>
        <strain evidence="1">Irish</strain>
        <tissue evidence="1">Whole body</tissue>
    </source>
</reference>
<evidence type="ECO:0000313" key="2">
    <source>
        <dbReference type="Proteomes" id="UP001168990"/>
    </source>
</evidence>
<name>A0AA39C971_9HYME</name>
<comment type="caution">
    <text evidence="1">The sequence shown here is derived from an EMBL/GenBank/DDBJ whole genome shotgun (WGS) entry which is preliminary data.</text>
</comment>
<dbReference type="SUPFAM" id="SSF55486">
    <property type="entry name" value="Metalloproteases ('zincins'), catalytic domain"/>
    <property type="match status" value="1"/>
</dbReference>
<dbReference type="GO" id="GO:0008237">
    <property type="term" value="F:metallopeptidase activity"/>
    <property type="evidence" value="ECO:0007669"/>
    <property type="project" value="InterPro"/>
</dbReference>
<gene>
    <name evidence="1" type="ORF">PV328_007634</name>
</gene>
<evidence type="ECO:0000313" key="1">
    <source>
        <dbReference type="EMBL" id="KAK0160206.1"/>
    </source>
</evidence>
<dbReference type="Proteomes" id="UP001168990">
    <property type="component" value="Unassembled WGS sequence"/>
</dbReference>
<accession>A0AA39C971</accession>
<dbReference type="EMBL" id="JAQQBS010001423">
    <property type="protein sequence ID" value="KAK0160206.1"/>
    <property type="molecule type" value="Genomic_DNA"/>
</dbReference>